<protein>
    <recommendedName>
        <fullName evidence="2">histone acetyltransferase</fullName>
        <ecNumber evidence="2">2.3.1.48</ecNumber>
    </recommendedName>
</protein>
<evidence type="ECO:0000256" key="5">
    <source>
        <dbReference type="ARBA" id="ARBA00022990"/>
    </source>
</evidence>
<dbReference type="InterPro" id="IPR016849">
    <property type="entry name" value="Rtt109"/>
</dbReference>
<reference evidence="11 12" key="1">
    <citation type="submission" date="2017-03" db="EMBL/GenBank/DDBJ databases">
        <title>Genomes of endolithic fungi from Antarctica.</title>
        <authorList>
            <person name="Coleine C."/>
            <person name="Masonjones S."/>
            <person name="Stajich J.E."/>
        </authorList>
    </citation>
    <scope>NUCLEOTIDE SEQUENCE [LARGE SCALE GENOMIC DNA]</scope>
    <source>
        <strain evidence="11 12">CCFEE 5187</strain>
    </source>
</reference>
<keyword evidence="4" id="KW-0227">DNA damage</keyword>
<dbReference type="EC" id="2.3.1.48" evidence="2"/>
<dbReference type="InterPro" id="IPR036291">
    <property type="entry name" value="NAD(P)-bd_dom_sf"/>
</dbReference>
<feature type="compositionally biased region" description="Polar residues" evidence="10">
    <location>
        <begin position="395"/>
        <end position="410"/>
    </location>
</feature>
<dbReference type="InterPro" id="IPR013178">
    <property type="entry name" value="Histone_AcTrfase_Rtt109/CBP"/>
</dbReference>
<comment type="catalytic activity">
    <reaction evidence="9">
        <text>L-lysyl-[histone] + acetyl-CoA = N(6)-acetyl-L-lysyl-[histone] + CoA + H(+)</text>
        <dbReference type="Rhea" id="RHEA:21992"/>
        <dbReference type="Rhea" id="RHEA-COMP:9845"/>
        <dbReference type="Rhea" id="RHEA-COMP:11338"/>
        <dbReference type="ChEBI" id="CHEBI:15378"/>
        <dbReference type="ChEBI" id="CHEBI:29969"/>
        <dbReference type="ChEBI" id="CHEBI:57287"/>
        <dbReference type="ChEBI" id="CHEBI:57288"/>
        <dbReference type="ChEBI" id="CHEBI:61930"/>
        <dbReference type="EC" id="2.3.1.48"/>
    </reaction>
    <physiologicalReaction direction="left-to-right" evidence="9">
        <dbReference type="Rhea" id="RHEA:21993"/>
    </physiologicalReaction>
</comment>
<dbReference type="PANTHER" id="PTHR31571">
    <property type="entry name" value="ALTERED INHERITANCE OF MITOCHONDRIA PROTEIN 6"/>
    <property type="match status" value="1"/>
</dbReference>
<keyword evidence="12" id="KW-1185">Reference proteome</keyword>
<dbReference type="GO" id="GO:0005634">
    <property type="term" value="C:nucleus"/>
    <property type="evidence" value="ECO:0007669"/>
    <property type="project" value="UniProtKB-SubCell"/>
</dbReference>
<evidence type="ECO:0000256" key="6">
    <source>
        <dbReference type="ARBA" id="ARBA00023015"/>
    </source>
</evidence>
<evidence type="ECO:0000256" key="2">
    <source>
        <dbReference type="ARBA" id="ARBA00013184"/>
    </source>
</evidence>
<evidence type="ECO:0000256" key="3">
    <source>
        <dbReference type="ARBA" id="ARBA00022679"/>
    </source>
</evidence>
<evidence type="ECO:0000313" key="11">
    <source>
        <dbReference type="EMBL" id="TKA61473.1"/>
    </source>
</evidence>
<comment type="subcellular location">
    <subcellularLocation>
        <location evidence="1">Nucleus</location>
    </subcellularLocation>
</comment>
<dbReference type="PANTHER" id="PTHR31571:SF2">
    <property type="entry name" value="HISTONE ACETYLTRANSFERASE RTT109"/>
    <property type="match status" value="1"/>
</dbReference>
<keyword evidence="6" id="KW-0805">Transcription regulation</keyword>
<evidence type="ECO:0000256" key="4">
    <source>
        <dbReference type="ARBA" id="ARBA00022763"/>
    </source>
</evidence>
<evidence type="ECO:0000256" key="8">
    <source>
        <dbReference type="ARBA" id="ARBA00023242"/>
    </source>
</evidence>
<evidence type="ECO:0000256" key="9">
    <source>
        <dbReference type="ARBA" id="ARBA00048940"/>
    </source>
</evidence>
<evidence type="ECO:0000256" key="1">
    <source>
        <dbReference type="ARBA" id="ARBA00004123"/>
    </source>
</evidence>
<dbReference type="EMBL" id="NAJN01001734">
    <property type="protein sequence ID" value="TKA61473.1"/>
    <property type="molecule type" value="Genomic_DNA"/>
</dbReference>
<dbReference type="GO" id="GO:0006355">
    <property type="term" value="P:regulation of DNA-templated transcription"/>
    <property type="evidence" value="ECO:0007669"/>
    <property type="project" value="InterPro"/>
</dbReference>
<dbReference type="SMART" id="SM01250">
    <property type="entry name" value="KAT11"/>
    <property type="match status" value="1"/>
</dbReference>
<dbReference type="SUPFAM" id="SSF51735">
    <property type="entry name" value="NAD(P)-binding Rossmann-fold domains"/>
    <property type="match status" value="1"/>
</dbReference>
<keyword evidence="3" id="KW-0808">Transferase</keyword>
<dbReference type="GO" id="GO:0006974">
    <property type="term" value="P:DNA damage response"/>
    <property type="evidence" value="ECO:0007669"/>
    <property type="project" value="UniProtKB-KW"/>
</dbReference>
<dbReference type="STRING" id="331657.A0A4U0WGJ5"/>
<sequence length="908" mass="100182">MSPRGELSLRERLAEALPQDVAFTFYHISTPPTSCPAVFAAPPGSKPDRTYCESHFLTVSIDKGADNFAQEILVFAIEVLVYTTKHLTTLFVSKADSTGYISFLALPKTQASPLKSVSTTFISYLVHERQRPGIRLVVSLFARAQDQYLFPGSVENSSKHVLDDRGLVKWWCRTLDPVLREYPPRQAGLGGGYEEHDGDTMRSHGYLIVPGFDKYESKAFLPRTQKADNQEMERWEAGHPLRQISTTPNAPPRCLIPHFPDDPKARFLDELNEELPDASSSQTNVSPAKRSAGQWKSAKTLEQFWEMMAFRQECSSGRLVGFIWVVFTPSNVRSPGDTETTSGQMSALSEADEDYVYLLNPIRTERHISAPRTRRKPGLSGPIVTRQPRIKTASFDLSTSSQPDRSQHYTWPINSRGQIVLEEKDYTRARDVLLRLDFATPEVATTGTKRWTDEVAVMAGTPGQWGQRIVGEKVTPKPPGEPGHTPAQSIPNVLDLTSMRKKRKVENAQNRVLLPNASTSDVNVLNGTMIRKKPKPDTLLAELATLIISSLIFGANAEMVSIDIVRQSNEGAKELTGLVGVFVGATSGIGESTVKELFKRTVRPRIYIVGRNADRGNRIVSELRSLNEGGEVIFIQRDVSLLAHVDEVCKEIEQKEKKIHMLFLTAGFMSLRGRNETPEGIDKKMAVNYYSRMRFAINLMPLITAASAASELSRVITVLAAGSEGDIRLDDLELKHNFTLHACLAHCVVMSDFMVEELASRYPGTAFSHSYPGTVKTGIASELSGPSGISGGAGACRPEGLDVVDGMKGEKGGGAYLLDWDGNAVGDQGILNKYREQGLGPKVWEHTMQIFHQATSGKRRIVDQGGERPPKIRRDGGQGDLWVPLLLLVRTALMVQKGAGNHVGRHGV</sequence>
<dbReference type="OrthoDB" id="3361892at2759"/>
<dbReference type="InterPro" id="IPR002347">
    <property type="entry name" value="SDR_fam"/>
</dbReference>
<dbReference type="Gene3D" id="3.40.50.720">
    <property type="entry name" value="NAD(P)-binding Rossmann-like Domain"/>
    <property type="match status" value="1"/>
</dbReference>
<comment type="caution">
    <text evidence="11">The sequence shown here is derived from an EMBL/GenBank/DDBJ whole genome shotgun (WGS) entry which is preliminary data.</text>
</comment>
<keyword evidence="7" id="KW-0804">Transcription</keyword>
<accession>A0A4U0WGJ5</accession>
<evidence type="ECO:0000313" key="12">
    <source>
        <dbReference type="Proteomes" id="UP000308768"/>
    </source>
</evidence>
<feature type="region of interest" description="Disordered" evidence="10">
    <location>
        <begin position="390"/>
        <end position="410"/>
    </location>
</feature>
<organism evidence="11 12">
    <name type="scientific">Cryomyces minteri</name>
    <dbReference type="NCBI Taxonomy" id="331657"/>
    <lineage>
        <taxon>Eukaryota</taxon>
        <taxon>Fungi</taxon>
        <taxon>Dikarya</taxon>
        <taxon>Ascomycota</taxon>
        <taxon>Pezizomycotina</taxon>
        <taxon>Dothideomycetes</taxon>
        <taxon>Dothideomycetes incertae sedis</taxon>
        <taxon>Cryomyces</taxon>
    </lineage>
</organism>
<dbReference type="GO" id="GO:0032931">
    <property type="term" value="F:histone H3K56 acetyltransferase activity"/>
    <property type="evidence" value="ECO:0007669"/>
    <property type="project" value="TreeGrafter"/>
</dbReference>
<dbReference type="AlphaFoldDB" id="A0A4U0WGJ5"/>
<dbReference type="InterPro" id="IPR051236">
    <property type="entry name" value="HAT_RTT109-like"/>
</dbReference>
<dbReference type="Pfam" id="PF00106">
    <property type="entry name" value="adh_short"/>
    <property type="match status" value="1"/>
</dbReference>
<dbReference type="Pfam" id="PF08214">
    <property type="entry name" value="HAT_KAT11"/>
    <property type="match status" value="1"/>
</dbReference>
<dbReference type="PROSITE" id="PS51728">
    <property type="entry name" value="RTT109_HAT"/>
    <property type="match status" value="1"/>
</dbReference>
<keyword evidence="8" id="KW-0539">Nucleus</keyword>
<gene>
    <name evidence="11" type="ORF">B0A49_08594</name>
</gene>
<name>A0A4U0WGJ5_9PEZI</name>
<evidence type="ECO:0000256" key="7">
    <source>
        <dbReference type="ARBA" id="ARBA00023163"/>
    </source>
</evidence>
<keyword evidence="5" id="KW-0007">Acetylation</keyword>
<evidence type="ECO:0000256" key="10">
    <source>
        <dbReference type="SAM" id="MobiDB-lite"/>
    </source>
</evidence>
<dbReference type="Proteomes" id="UP000308768">
    <property type="component" value="Unassembled WGS sequence"/>
</dbReference>
<proteinExistence type="predicted"/>